<dbReference type="InterPro" id="IPR046348">
    <property type="entry name" value="SIS_dom_sf"/>
</dbReference>
<accession>A0ABP9M7H1</accession>
<dbReference type="GO" id="GO:0016853">
    <property type="term" value="F:isomerase activity"/>
    <property type="evidence" value="ECO:0007669"/>
    <property type="project" value="UniProtKB-KW"/>
</dbReference>
<comment type="subcellular location">
    <subcellularLocation>
        <location evidence="7">Cytoplasm</location>
    </subcellularLocation>
</comment>
<dbReference type="NCBIfam" id="NF001211">
    <property type="entry name" value="PRK00179.1"/>
    <property type="match status" value="1"/>
</dbReference>
<keyword evidence="4 7" id="KW-0324">Glycolysis</keyword>
<dbReference type="InterPro" id="IPR023096">
    <property type="entry name" value="G6P_Isomerase_C"/>
</dbReference>
<reference evidence="10" key="1">
    <citation type="journal article" date="2019" name="Int. J. Syst. Evol. Microbiol.">
        <title>The Global Catalogue of Microorganisms (GCM) 10K type strain sequencing project: providing services to taxonomists for standard genome sequencing and annotation.</title>
        <authorList>
            <consortium name="The Broad Institute Genomics Platform"/>
            <consortium name="The Broad Institute Genome Sequencing Center for Infectious Disease"/>
            <person name="Wu L."/>
            <person name="Ma J."/>
        </authorList>
    </citation>
    <scope>NUCLEOTIDE SEQUENCE [LARGE SCALE GENOMIC DNA]</scope>
    <source>
        <strain evidence="10">JCM 18423</strain>
    </source>
</reference>
<dbReference type="Gene3D" id="1.10.1390.10">
    <property type="match status" value="1"/>
</dbReference>
<evidence type="ECO:0000313" key="10">
    <source>
        <dbReference type="Proteomes" id="UP001500227"/>
    </source>
</evidence>
<evidence type="ECO:0000256" key="8">
    <source>
        <dbReference type="RuleBase" id="RU000612"/>
    </source>
</evidence>
<protein>
    <recommendedName>
        <fullName evidence="7">Glucose-6-phosphate isomerase</fullName>
        <shortName evidence="7">GPI</shortName>
        <ecNumber evidence="7">5.3.1.9</ecNumber>
    </recommendedName>
    <alternativeName>
        <fullName evidence="7">Phosphoglucose isomerase</fullName>
        <shortName evidence="7">PGI</shortName>
    </alternativeName>
    <alternativeName>
        <fullName evidence="7">Phosphohexose isomerase</fullName>
        <shortName evidence="7">PHI</shortName>
    </alternativeName>
</protein>
<feature type="active site" description="Proton donor" evidence="7">
    <location>
        <position position="325"/>
    </location>
</feature>
<feature type="active site" evidence="7">
    <location>
        <position position="484"/>
    </location>
</feature>
<evidence type="ECO:0000256" key="3">
    <source>
        <dbReference type="ARBA" id="ARBA00022432"/>
    </source>
</evidence>
<dbReference type="PROSITE" id="PS51463">
    <property type="entry name" value="P_GLUCOSE_ISOMERASE_3"/>
    <property type="match status" value="1"/>
</dbReference>
<proteinExistence type="inferred from homology"/>
<evidence type="ECO:0000256" key="2">
    <source>
        <dbReference type="ARBA" id="ARBA00006604"/>
    </source>
</evidence>
<dbReference type="Gene3D" id="3.40.50.10490">
    <property type="entry name" value="Glucose-6-phosphate isomerase like protein, domain 1"/>
    <property type="match status" value="2"/>
</dbReference>
<comment type="caution">
    <text evidence="9">The sequence shown here is derived from an EMBL/GenBank/DDBJ whole genome shotgun (WGS) entry which is preliminary data.</text>
</comment>
<dbReference type="PANTHER" id="PTHR11469:SF1">
    <property type="entry name" value="GLUCOSE-6-PHOSPHATE ISOMERASE"/>
    <property type="match status" value="1"/>
</dbReference>
<name>A0ABP9M7H1_9BURK</name>
<organism evidence="9 10">
    <name type="scientific">Paenalcaligenes hermetiae</name>
    <dbReference type="NCBI Taxonomy" id="1157987"/>
    <lineage>
        <taxon>Bacteria</taxon>
        <taxon>Pseudomonadati</taxon>
        <taxon>Pseudomonadota</taxon>
        <taxon>Betaproteobacteria</taxon>
        <taxon>Burkholderiales</taxon>
        <taxon>Alcaligenaceae</taxon>
        <taxon>Paenalcaligenes</taxon>
    </lineage>
</organism>
<keyword evidence="3 7" id="KW-0312">Gluconeogenesis</keyword>
<dbReference type="PROSITE" id="PS00765">
    <property type="entry name" value="P_GLUCOSE_ISOMERASE_1"/>
    <property type="match status" value="1"/>
</dbReference>
<dbReference type="InterPro" id="IPR018189">
    <property type="entry name" value="Phosphoglucose_isomerase_CS"/>
</dbReference>
<dbReference type="SUPFAM" id="SSF53697">
    <property type="entry name" value="SIS domain"/>
    <property type="match status" value="1"/>
</dbReference>
<dbReference type="PANTHER" id="PTHR11469">
    <property type="entry name" value="GLUCOSE-6-PHOSPHATE ISOMERASE"/>
    <property type="match status" value="1"/>
</dbReference>
<comment type="pathway">
    <text evidence="1 7 8">Carbohydrate degradation; glycolysis; D-glyceraldehyde 3-phosphate and glycerone phosphate from D-glucose: step 2/4.</text>
</comment>
<gene>
    <name evidence="7 9" type="primary">pgi</name>
    <name evidence="9" type="ORF">GCM10023337_15170</name>
</gene>
<dbReference type="PROSITE" id="PS00174">
    <property type="entry name" value="P_GLUCOSE_ISOMERASE_2"/>
    <property type="match status" value="1"/>
</dbReference>
<comment type="function">
    <text evidence="7">Catalyzes the reversible isomerization of glucose-6-phosphate to fructose-6-phosphate.</text>
</comment>
<dbReference type="CDD" id="cd05016">
    <property type="entry name" value="SIS_PGI_2"/>
    <property type="match status" value="1"/>
</dbReference>
<comment type="pathway">
    <text evidence="7">Carbohydrate biosynthesis; gluconeogenesis.</text>
</comment>
<keyword evidence="10" id="KW-1185">Reference proteome</keyword>
<keyword evidence="5 7" id="KW-0413">Isomerase</keyword>
<evidence type="ECO:0000256" key="5">
    <source>
        <dbReference type="ARBA" id="ARBA00023235"/>
    </source>
</evidence>
<evidence type="ECO:0000256" key="4">
    <source>
        <dbReference type="ARBA" id="ARBA00023152"/>
    </source>
</evidence>
<comment type="catalytic activity">
    <reaction evidence="6 7 8">
        <text>alpha-D-glucose 6-phosphate = beta-D-fructose 6-phosphate</text>
        <dbReference type="Rhea" id="RHEA:11816"/>
        <dbReference type="ChEBI" id="CHEBI:57634"/>
        <dbReference type="ChEBI" id="CHEBI:58225"/>
        <dbReference type="EC" id="5.3.1.9"/>
    </reaction>
</comment>
<dbReference type="InterPro" id="IPR001672">
    <property type="entry name" value="G6P_Isomerase"/>
</dbReference>
<dbReference type="HAMAP" id="MF_00473">
    <property type="entry name" value="G6P_isomerase"/>
    <property type="match status" value="1"/>
</dbReference>
<dbReference type="RefSeq" id="WP_345370793.1">
    <property type="nucleotide sequence ID" value="NZ_BAABKD010000009.1"/>
</dbReference>
<dbReference type="Proteomes" id="UP001500227">
    <property type="component" value="Unassembled WGS sequence"/>
</dbReference>
<dbReference type="PRINTS" id="PR00662">
    <property type="entry name" value="G6PISOMERASE"/>
</dbReference>
<dbReference type="InterPro" id="IPR035482">
    <property type="entry name" value="SIS_PGI_2"/>
</dbReference>
<comment type="similarity">
    <text evidence="2 7 8">Belongs to the GPI family.</text>
</comment>
<dbReference type="Pfam" id="PF00342">
    <property type="entry name" value="PGI"/>
    <property type="match status" value="1"/>
</dbReference>
<evidence type="ECO:0000256" key="7">
    <source>
        <dbReference type="HAMAP-Rule" id="MF_00473"/>
    </source>
</evidence>
<feature type="active site" evidence="7">
    <location>
        <position position="356"/>
    </location>
</feature>
<dbReference type="CDD" id="cd05015">
    <property type="entry name" value="SIS_PGI_1"/>
    <property type="match status" value="1"/>
</dbReference>
<dbReference type="InterPro" id="IPR035476">
    <property type="entry name" value="SIS_PGI_1"/>
</dbReference>
<evidence type="ECO:0000256" key="1">
    <source>
        <dbReference type="ARBA" id="ARBA00004926"/>
    </source>
</evidence>
<keyword evidence="7" id="KW-0963">Cytoplasm</keyword>
<sequence>MQPTPSLTQLPAWSELVSAVEQTKPTLNGLYTIEAAGITIDFSGQRCSPAIETATTRLLEQRHFEQQRHALLHGGIVNPTENRAAWHTALRQHMTTPEVTAERERFNAFIRHADTAHRWRHIVHIGIGGSDWGVRLCISAFGYSKLWRTVRFVANIDGHAIESGLADLNPHDTLVVVASKSFTTAETLTNAQRALEWLKAAGVPAPHEQVVAITAKPERAAQWGVPTKNIFTFWDWVGGRFSLWSSVGLTTALSVSSDVIAGMHAGAAAMDHHFESAPLSHNAPVQMALHGIINRNILHIASLNIAPYDSRLAYLVPYIQQLEMESLGKSVDLNGEPVPVATGPVVWGMPGTDAQHTFFQWLHQGTEGAAVDFIVCQQADHRWQEHHQSLLANCLAQREAMLRGKSYEQAYEECLQQGHAPNAAAWLAKHRTHQGGRPNTLIVLPRLSPYHLGALLALYEHKVFVQGLIWGINPFDQWGVEYGKFLASDIIKELQQTTPPCTKHDVSTAYWINKFKNKGA</sequence>
<dbReference type="EC" id="5.3.1.9" evidence="7"/>
<dbReference type="EMBL" id="BAABKD010000009">
    <property type="protein sequence ID" value="GAA5090603.1"/>
    <property type="molecule type" value="Genomic_DNA"/>
</dbReference>
<evidence type="ECO:0000313" key="9">
    <source>
        <dbReference type="EMBL" id="GAA5090603.1"/>
    </source>
</evidence>
<evidence type="ECO:0000256" key="6">
    <source>
        <dbReference type="ARBA" id="ARBA00029321"/>
    </source>
</evidence>